<proteinExistence type="inferred from homology"/>
<dbReference type="SUPFAM" id="SSF56059">
    <property type="entry name" value="Glutathione synthetase ATP-binding domain-like"/>
    <property type="match status" value="1"/>
</dbReference>
<accession>A0ABY0LBZ9</accession>
<comment type="similarity">
    <text evidence="7 10">Belongs to the GARS family.</text>
</comment>
<dbReference type="HAMAP" id="MF_00138">
    <property type="entry name" value="GARS"/>
    <property type="match status" value="1"/>
</dbReference>
<dbReference type="NCBIfam" id="TIGR00877">
    <property type="entry name" value="purD"/>
    <property type="match status" value="1"/>
</dbReference>
<protein>
    <recommendedName>
        <fullName evidence="2 10">Phosphoribosylamine--glycine ligase</fullName>
        <ecNumber evidence="2 10">6.3.4.13</ecNumber>
    </recommendedName>
    <alternativeName>
        <fullName evidence="10">GARS</fullName>
    </alternativeName>
    <alternativeName>
        <fullName evidence="8 10">Glycinamide ribonucleotide synthetase</fullName>
    </alternativeName>
    <alternativeName>
        <fullName evidence="9 10">Phosphoribosylglycinamide synthetase</fullName>
    </alternativeName>
</protein>
<feature type="domain" description="ATP-grasp" evidence="12">
    <location>
        <begin position="111"/>
        <end position="319"/>
    </location>
</feature>
<dbReference type="InterPro" id="IPR020560">
    <property type="entry name" value="PRibGlycinamide_synth_C-dom"/>
</dbReference>
<evidence type="ECO:0000313" key="13">
    <source>
        <dbReference type="EMBL" id="SCX95140.1"/>
    </source>
</evidence>
<dbReference type="InterPro" id="IPR000115">
    <property type="entry name" value="PRibGlycinamide_synth"/>
</dbReference>
<dbReference type="Pfam" id="PF02843">
    <property type="entry name" value="GARS_C"/>
    <property type="match status" value="1"/>
</dbReference>
<dbReference type="InterPro" id="IPR020561">
    <property type="entry name" value="PRibGlycinamid_synth_ATP-grasp"/>
</dbReference>
<dbReference type="InterPro" id="IPR011761">
    <property type="entry name" value="ATP-grasp"/>
</dbReference>
<dbReference type="PANTHER" id="PTHR43472">
    <property type="entry name" value="PHOSPHORIBOSYLAMINE--GLYCINE LIGASE"/>
    <property type="match status" value="1"/>
</dbReference>
<keyword evidence="4 11" id="KW-0547">Nucleotide-binding</keyword>
<keyword evidence="3 10" id="KW-0436">Ligase</keyword>
<dbReference type="InterPro" id="IPR037123">
    <property type="entry name" value="PRibGlycinamide_synth_C_sf"/>
</dbReference>
<evidence type="ECO:0000256" key="3">
    <source>
        <dbReference type="ARBA" id="ARBA00022598"/>
    </source>
</evidence>
<evidence type="ECO:0000256" key="5">
    <source>
        <dbReference type="ARBA" id="ARBA00022755"/>
    </source>
</evidence>
<evidence type="ECO:0000259" key="12">
    <source>
        <dbReference type="PROSITE" id="PS50975"/>
    </source>
</evidence>
<organism evidence="13 14">
    <name type="scientific">Flavobacterium anhuiense</name>
    <dbReference type="NCBI Taxonomy" id="459526"/>
    <lineage>
        <taxon>Bacteria</taxon>
        <taxon>Pseudomonadati</taxon>
        <taxon>Bacteroidota</taxon>
        <taxon>Flavobacteriia</taxon>
        <taxon>Flavobacteriales</taxon>
        <taxon>Flavobacteriaceae</taxon>
        <taxon>Flavobacterium</taxon>
    </lineage>
</organism>
<keyword evidence="5 10" id="KW-0658">Purine biosynthesis</keyword>
<evidence type="ECO:0000313" key="14">
    <source>
        <dbReference type="Proteomes" id="UP000199307"/>
    </source>
</evidence>
<evidence type="ECO:0000256" key="7">
    <source>
        <dbReference type="ARBA" id="ARBA00038345"/>
    </source>
</evidence>
<dbReference type="Gene3D" id="3.30.470.20">
    <property type="entry name" value="ATP-grasp fold, B domain"/>
    <property type="match status" value="1"/>
</dbReference>
<dbReference type="EC" id="6.3.4.13" evidence="2 10"/>
<dbReference type="InterPro" id="IPR016185">
    <property type="entry name" value="PreATP-grasp_dom_sf"/>
</dbReference>
<dbReference type="RefSeq" id="WP_091129130.1">
    <property type="nucleotide sequence ID" value="NZ_CP158864.1"/>
</dbReference>
<dbReference type="InterPro" id="IPR013815">
    <property type="entry name" value="ATP_grasp_subdomain_1"/>
</dbReference>
<evidence type="ECO:0000256" key="6">
    <source>
        <dbReference type="ARBA" id="ARBA00022840"/>
    </source>
</evidence>
<dbReference type="Proteomes" id="UP000199307">
    <property type="component" value="Unassembled WGS sequence"/>
</dbReference>
<dbReference type="Pfam" id="PF02844">
    <property type="entry name" value="GARS_N"/>
    <property type="match status" value="1"/>
</dbReference>
<comment type="pathway">
    <text evidence="1 10">Purine metabolism; IMP biosynthesis via de novo pathway; N(1)-(5-phospho-D-ribosyl)glycinamide from 5-phospho-alpha-D-ribose 1-diphosphate: step 2/2.</text>
</comment>
<dbReference type="SMART" id="SM01210">
    <property type="entry name" value="GARS_C"/>
    <property type="match status" value="1"/>
</dbReference>
<dbReference type="Gene3D" id="3.40.50.20">
    <property type="match status" value="1"/>
</dbReference>
<evidence type="ECO:0000256" key="10">
    <source>
        <dbReference type="HAMAP-Rule" id="MF_00138"/>
    </source>
</evidence>
<evidence type="ECO:0000256" key="2">
    <source>
        <dbReference type="ARBA" id="ARBA00013255"/>
    </source>
</evidence>
<comment type="catalytic activity">
    <reaction evidence="10">
        <text>5-phospho-beta-D-ribosylamine + glycine + ATP = N(1)-(5-phospho-beta-D-ribosyl)glycinamide + ADP + phosphate + H(+)</text>
        <dbReference type="Rhea" id="RHEA:17453"/>
        <dbReference type="ChEBI" id="CHEBI:15378"/>
        <dbReference type="ChEBI" id="CHEBI:30616"/>
        <dbReference type="ChEBI" id="CHEBI:43474"/>
        <dbReference type="ChEBI" id="CHEBI:57305"/>
        <dbReference type="ChEBI" id="CHEBI:58681"/>
        <dbReference type="ChEBI" id="CHEBI:143788"/>
        <dbReference type="ChEBI" id="CHEBI:456216"/>
        <dbReference type="EC" id="6.3.4.13"/>
    </reaction>
</comment>
<dbReference type="EMBL" id="FMVC01000001">
    <property type="protein sequence ID" value="SCX95140.1"/>
    <property type="molecule type" value="Genomic_DNA"/>
</dbReference>
<dbReference type="SUPFAM" id="SSF51246">
    <property type="entry name" value="Rudiment single hybrid motif"/>
    <property type="match status" value="1"/>
</dbReference>
<dbReference type="Gene3D" id="3.30.1490.20">
    <property type="entry name" value="ATP-grasp fold, A domain"/>
    <property type="match status" value="1"/>
</dbReference>
<dbReference type="InterPro" id="IPR020562">
    <property type="entry name" value="PRibGlycinamide_synth_N"/>
</dbReference>
<dbReference type="SUPFAM" id="SSF52440">
    <property type="entry name" value="PreATP-grasp domain"/>
    <property type="match status" value="1"/>
</dbReference>
<dbReference type="SMART" id="SM01209">
    <property type="entry name" value="GARS_A"/>
    <property type="match status" value="1"/>
</dbReference>
<dbReference type="InterPro" id="IPR011054">
    <property type="entry name" value="Rudment_hybrid_motif"/>
</dbReference>
<name>A0ABY0LBZ9_9FLAO</name>
<dbReference type="Gene3D" id="3.90.600.10">
    <property type="entry name" value="Phosphoribosylglycinamide synthetase, C-terminal domain"/>
    <property type="match status" value="1"/>
</dbReference>
<reference evidence="13 14" key="1">
    <citation type="submission" date="2016-10" db="EMBL/GenBank/DDBJ databases">
        <authorList>
            <person name="Varghese N."/>
            <person name="Submissions S."/>
        </authorList>
    </citation>
    <scope>NUCLEOTIDE SEQUENCE [LARGE SCALE GENOMIC DNA]</scope>
    <source>
        <strain evidence="13 14">CGMCC 1.6859</strain>
    </source>
</reference>
<dbReference type="Pfam" id="PF01071">
    <property type="entry name" value="GARS_A"/>
    <property type="match status" value="1"/>
</dbReference>
<gene>
    <name evidence="10" type="primary">purD</name>
    <name evidence="13" type="ORF">SAMN02927916_0872</name>
</gene>
<sequence length="424" mass="46239">MTILLLGSGGREHAFAWKMTQSPLCEKLFVVPGNAGTAAIAENVAISPTDFEAVKALVLKENISLVVVGPEDPLVKGVYDYFKNDESLKHIPVIGPSKLGAQLEGSKEFAKEFLMKHNIPTAAYDSFTAETVEEGCKFLETLQPPYVLKADGLAAGKGVLIIQDLEEAKTELRNMLVHAKFGTASSKVVIEEFLDGIELSCFVLTDGKSYKILPTAKDYKRIGEGDTGLNTGGMGAVSPVPYVDAVLMEKIETRIVKPTIEGFQKDGIEYKGFVFIGLINVKGEPIVIEYNVRMGDPETEVVVPRLKSDLVELFLSVADQKLGDFNLEVDPRSATTVMVVSGGYPEDFEKGKVISGLENITDSIVFHAGTKLDGQNVVTNGGRVIAVTSYGDDFQQAIKKSYQNIDKLSFDKMYFRKDIGFDLI</sequence>
<dbReference type="GO" id="GO:0016874">
    <property type="term" value="F:ligase activity"/>
    <property type="evidence" value="ECO:0007669"/>
    <property type="project" value="UniProtKB-KW"/>
</dbReference>
<evidence type="ECO:0000256" key="8">
    <source>
        <dbReference type="ARBA" id="ARBA00042242"/>
    </source>
</evidence>
<evidence type="ECO:0000256" key="9">
    <source>
        <dbReference type="ARBA" id="ARBA00042864"/>
    </source>
</evidence>
<dbReference type="PROSITE" id="PS50975">
    <property type="entry name" value="ATP_GRASP"/>
    <property type="match status" value="1"/>
</dbReference>
<evidence type="ECO:0000256" key="1">
    <source>
        <dbReference type="ARBA" id="ARBA00005174"/>
    </source>
</evidence>
<evidence type="ECO:0000256" key="11">
    <source>
        <dbReference type="PROSITE-ProRule" id="PRU00409"/>
    </source>
</evidence>
<keyword evidence="6 11" id="KW-0067">ATP-binding</keyword>
<evidence type="ECO:0000256" key="4">
    <source>
        <dbReference type="ARBA" id="ARBA00022741"/>
    </source>
</evidence>
<keyword evidence="14" id="KW-1185">Reference proteome</keyword>
<dbReference type="PANTHER" id="PTHR43472:SF1">
    <property type="entry name" value="PHOSPHORIBOSYLAMINE--GLYCINE LIGASE, CHLOROPLASTIC"/>
    <property type="match status" value="1"/>
</dbReference>
<comment type="caution">
    <text evidence="13">The sequence shown here is derived from an EMBL/GenBank/DDBJ whole genome shotgun (WGS) entry which is preliminary data.</text>
</comment>